<evidence type="ECO:0000313" key="3">
    <source>
        <dbReference type="Proteomes" id="UP001198565"/>
    </source>
</evidence>
<feature type="domain" description="Beta-lactamase-related" evidence="1">
    <location>
        <begin position="11"/>
        <end position="321"/>
    </location>
</feature>
<dbReference type="Proteomes" id="UP001198565">
    <property type="component" value="Unassembled WGS sequence"/>
</dbReference>
<dbReference type="SUPFAM" id="SSF56601">
    <property type="entry name" value="beta-lactamase/transpeptidase-like"/>
    <property type="match status" value="1"/>
</dbReference>
<accession>A0ABS7QL82</accession>
<reference evidence="2 3" key="1">
    <citation type="submission" date="2021-08" db="EMBL/GenBank/DDBJ databases">
        <title>Streptomyces sp. PTM05 isolated from lichen.</title>
        <authorList>
            <person name="Somphong A."/>
            <person name="Phongsopitanun W."/>
            <person name="Tanasupawat S."/>
        </authorList>
    </citation>
    <scope>NUCLEOTIDE SEQUENCE [LARGE SCALE GENOMIC DNA]</scope>
    <source>
        <strain evidence="2 3">Ptm05</strain>
    </source>
</reference>
<dbReference type="InterPro" id="IPR012338">
    <property type="entry name" value="Beta-lactam/transpept-like"/>
</dbReference>
<dbReference type="EMBL" id="JAINVZ010000001">
    <property type="protein sequence ID" value="MBY8883698.1"/>
    <property type="molecule type" value="Genomic_DNA"/>
</dbReference>
<comment type="caution">
    <text evidence="2">The sequence shown here is derived from an EMBL/GenBank/DDBJ whole genome shotgun (WGS) entry which is preliminary data.</text>
</comment>
<dbReference type="InterPro" id="IPR001466">
    <property type="entry name" value="Beta-lactam-related"/>
</dbReference>
<protein>
    <submittedName>
        <fullName evidence="2">Beta-lactamase family protein</fullName>
    </submittedName>
</protein>
<sequence>MTAHPAHWTARLSALAQQYAVPGASLAFWHADRVHTAVTGVLNTATGAPVQPDSLFQIGSVTKVWTATQIMLLVEQGELALDDRLVDVLPGFRVRDAEATTTITMRHLLTHTSGMDGDLFLDTGRGDDCLASYVAACAGLEQVFPVGASHSYCNSGFVIAGRVVEHLTGLTWDAALRDRICRPLGLTHTRTLPEDVLSFGAAIGHTEDGVPVDRWGLPRSVGPAGLVCARPADVVAFGRAHLTPGALLADPAALRVPQAELPNPYDDARWWGIGWSLDEWDGHLVAAHTGDTIGQHAALWVLPEPGTVATVAVNGGRSAEFQRAVIGELVAALHGIRVPAPPAPPGEPVDVDPGPFTGVYERAGSRITVTAHEAGLRLCAEPTGLLAGLARPRTLDLVPFTSTAFLAREHEDDQWQPVVFEARPDGVSYLHHSGRATPRVR</sequence>
<dbReference type="PANTHER" id="PTHR46825">
    <property type="entry name" value="D-ALANYL-D-ALANINE-CARBOXYPEPTIDASE/ENDOPEPTIDASE AMPH"/>
    <property type="match status" value="1"/>
</dbReference>
<keyword evidence="3" id="KW-1185">Reference proteome</keyword>
<evidence type="ECO:0000313" key="2">
    <source>
        <dbReference type="EMBL" id="MBY8883698.1"/>
    </source>
</evidence>
<gene>
    <name evidence="2" type="ORF">K7472_02405</name>
</gene>
<dbReference type="PANTHER" id="PTHR46825:SF9">
    <property type="entry name" value="BETA-LACTAMASE-RELATED DOMAIN-CONTAINING PROTEIN"/>
    <property type="match status" value="1"/>
</dbReference>
<organism evidence="2 3">
    <name type="scientific">Streptantibioticus parmotrematis</name>
    <dbReference type="NCBI Taxonomy" id="2873249"/>
    <lineage>
        <taxon>Bacteria</taxon>
        <taxon>Bacillati</taxon>
        <taxon>Actinomycetota</taxon>
        <taxon>Actinomycetes</taxon>
        <taxon>Kitasatosporales</taxon>
        <taxon>Streptomycetaceae</taxon>
        <taxon>Streptantibioticus</taxon>
    </lineage>
</organism>
<dbReference type="RefSeq" id="WP_222973407.1">
    <property type="nucleotide sequence ID" value="NZ_JAINVZ010000001.1"/>
</dbReference>
<dbReference type="Gene3D" id="3.40.710.10">
    <property type="entry name" value="DD-peptidase/beta-lactamase superfamily"/>
    <property type="match status" value="1"/>
</dbReference>
<evidence type="ECO:0000259" key="1">
    <source>
        <dbReference type="Pfam" id="PF00144"/>
    </source>
</evidence>
<dbReference type="InterPro" id="IPR050491">
    <property type="entry name" value="AmpC-like"/>
</dbReference>
<name>A0ABS7QL82_9ACTN</name>
<proteinExistence type="predicted"/>
<dbReference type="Pfam" id="PF00144">
    <property type="entry name" value="Beta-lactamase"/>
    <property type="match status" value="1"/>
</dbReference>